<protein>
    <recommendedName>
        <fullName evidence="10">Nucleoporin</fullName>
    </recommendedName>
</protein>
<comment type="caution">
    <text evidence="8">The sequence shown here is derived from an EMBL/GenBank/DDBJ whole genome shotgun (WGS) entry which is preliminary data.</text>
</comment>
<evidence type="ECO:0008006" key="10">
    <source>
        <dbReference type="Google" id="ProtNLM"/>
    </source>
</evidence>
<dbReference type="InterPro" id="IPR042533">
    <property type="entry name" value="Nucleoporin_Nup155_C_1"/>
</dbReference>
<dbReference type="Gene3D" id="1.25.40.450">
    <property type="entry name" value="Nucleoporin, helical domain, N-terminal subdomain"/>
    <property type="match status" value="1"/>
</dbReference>
<dbReference type="EMBL" id="JASBNA010000002">
    <property type="protein sequence ID" value="KAK7694765.1"/>
    <property type="molecule type" value="Genomic_DNA"/>
</dbReference>
<proteinExistence type="inferred from homology"/>
<dbReference type="Gene3D" id="1.20.58.1780">
    <property type="match status" value="1"/>
</dbReference>
<dbReference type="InterPro" id="IPR042538">
    <property type="entry name" value="Nucleoporin_Nup155_C_3"/>
</dbReference>
<dbReference type="Gene3D" id="1.25.40.440">
    <property type="entry name" value="Nucleoporin, helical domain, central subdomain"/>
    <property type="match status" value="1"/>
</dbReference>
<keyword evidence="9" id="KW-1185">Reference proteome</keyword>
<evidence type="ECO:0000256" key="1">
    <source>
        <dbReference type="ARBA" id="ARBA00004123"/>
    </source>
</evidence>
<feature type="domain" description="Nucleoporin Nup133/Nup155-like C-terminal" evidence="6">
    <location>
        <begin position="654"/>
        <end position="1318"/>
    </location>
</feature>
<feature type="region of interest" description="Disordered" evidence="5">
    <location>
        <begin position="13"/>
        <end position="32"/>
    </location>
</feature>
<evidence type="ECO:0000313" key="9">
    <source>
        <dbReference type="Proteomes" id="UP001385951"/>
    </source>
</evidence>
<dbReference type="PANTHER" id="PTHR10350:SF6">
    <property type="entry name" value="NUCLEAR PORE COMPLEX PROTEIN NUP155"/>
    <property type="match status" value="1"/>
</dbReference>
<dbReference type="GO" id="GO:0000972">
    <property type="term" value="P:transcription-dependent tethering of RNA polymerase II gene DNA at nuclear periphery"/>
    <property type="evidence" value="ECO:0007669"/>
    <property type="project" value="TreeGrafter"/>
</dbReference>
<dbReference type="InterPro" id="IPR014908">
    <property type="entry name" value="Nucleoporin_Nup133/Nup155_N"/>
</dbReference>
<feature type="domain" description="Nucleoporin Nup133/Nup155-like N-terminal" evidence="7">
    <location>
        <begin position="80"/>
        <end position="550"/>
    </location>
</feature>
<keyword evidence="3" id="KW-0813">Transport</keyword>
<dbReference type="GO" id="GO:0006405">
    <property type="term" value="P:RNA export from nucleus"/>
    <property type="evidence" value="ECO:0007669"/>
    <property type="project" value="TreeGrafter"/>
</dbReference>
<dbReference type="GO" id="GO:0006606">
    <property type="term" value="P:protein import into nucleus"/>
    <property type="evidence" value="ECO:0007669"/>
    <property type="project" value="TreeGrafter"/>
</dbReference>
<dbReference type="SUPFAM" id="SSF69322">
    <property type="entry name" value="Tricorn protease domain 2"/>
    <property type="match status" value="1"/>
</dbReference>
<dbReference type="Pfam" id="PF03177">
    <property type="entry name" value="Nucleoporin_C"/>
    <property type="match status" value="1"/>
</dbReference>
<dbReference type="InterPro" id="IPR007187">
    <property type="entry name" value="Nucleoporin_Nup133/Nup155_C"/>
</dbReference>
<evidence type="ECO:0000259" key="7">
    <source>
        <dbReference type="Pfam" id="PF08801"/>
    </source>
</evidence>
<dbReference type="PANTHER" id="PTHR10350">
    <property type="entry name" value="NUCLEAR PORE COMPLEX PROTEIN NUP155"/>
    <property type="match status" value="1"/>
</dbReference>
<evidence type="ECO:0000313" key="8">
    <source>
        <dbReference type="EMBL" id="KAK7694765.1"/>
    </source>
</evidence>
<dbReference type="Pfam" id="PF08801">
    <property type="entry name" value="Nucleoporin_N"/>
    <property type="match status" value="1"/>
</dbReference>
<sequence length="1336" mass="149316">MSRMNGVSFAHNSLAKTGHPQPAPGPPPLLDLPGLQAASKVLQEQFAKDAQAVPELGEMLAGSGQSFSALYSVFPDDYRTPFQKKRLVPIPESLFQHYNTTSVTTHMGLMPELDRVWISIDHNLFLWDYVEGQELSSFVDQPDVISHVTLVKPKPNVFIDDITYLLVLCTPISVVLIGVSIADVPGPSNRSRKEIKLYATDMSVNCDVEMLSVAGTEDGRIFMCGAQDGNLYELHYQEKEGWFGKRVQLINHSIGGVQSLLPRFSSTQTEDRIVSLVSDVHRNCFYTLTASNSISVWRTNGDKSIQHVQTLSNLYKLAQDKAPGTPALTPATFSIFSLHVLEPGRSQSSAHLMAITANGVRLFIGSTMGSFNRQLQVVHVRLPPPNLIHPDEQASPFRPQITGYGLGRQPQPTPSRPYILNGLDISCYDAGLIVAAQPGDTDTTDFLLCLSPDLSRVGNLGQVHGPQVQQQPTYPNMYGATQGPGRPVLTENATLIPVPGRTWAMAAVTRPSSTVASTPPDCPAPVIINELATQFSEPTRQFMILTNAGLTFMAKRRALDSLKEVIEELHVNGNYQPLIEFRDSFGRDQTCAMLLAIACENTFVDATGQTNFSPVSPEIASVARQVFYDFGERPIWAERTTYGTTEGTGSTTYSGRREGLALYFARLVRPFWKAKLMKPGPFGFAVSNISDDTMTLVQKNLESVKRFFETNHGFFSAGSGDHAGARLNPEQEALKAEKHSADLLIALLKRTIEAISFFILLVDHNIGELIEQCEPDVKKSIQNLTFEQLVIEQGGVAVARALVNVLINQQIGQQLGVEAISNTLQLRCSTFCSSDDVMLYKAREAVRKAAETKNPLERQECLSNSLQLFIQGARILEFEKLREIVGDYQQLNYAKGAVELPLHCAEVLDSDSHGREYWYNGSPTNDPRAEAWKRRSNCYDLILDSLQVFEDRCDKTNGASPSTYDDPETVKTHAYDLAFSADDEMFHSTLYDWLISRNIADELLEMRPAYLEAYLRRDPVTEQKYQLLWQFYVKDGQPLRAAEVLGALAESTEFDLSLDGRLEALTLAVSNAKSQPVAVGGRHETALAFLSELEEKLDVLQVQRELFNTIKHRAQEAGEVGTKVKLLSKGLLTVTEMWQFYADPLDLPFTKLSLLNVSETRDDNLVRPIWNRIFEEAMEDAAPEVSADRITSQVVKLGQRYYPSEFAFPLRHVSSLLVRFALANKDTVPYGWAPRILVRCGVPHAEVWDILHEMYESQIPPFNEQSNVQQVSSDIAVLITDWLEEVRRPQSPASRMEFPVYRIDQAVDQYLSELESNRLDTKSQYENIKRQLRRNW</sequence>
<dbReference type="Proteomes" id="UP001385951">
    <property type="component" value="Unassembled WGS sequence"/>
</dbReference>
<dbReference type="InterPro" id="IPR004870">
    <property type="entry name" value="Nucleoporin_Nup155"/>
</dbReference>
<evidence type="ECO:0000256" key="3">
    <source>
        <dbReference type="ARBA" id="ARBA00022448"/>
    </source>
</evidence>
<dbReference type="GO" id="GO:0017056">
    <property type="term" value="F:structural constituent of nuclear pore"/>
    <property type="evidence" value="ECO:0007669"/>
    <property type="project" value="InterPro"/>
</dbReference>
<evidence type="ECO:0000256" key="5">
    <source>
        <dbReference type="SAM" id="MobiDB-lite"/>
    </source>
</evidence>
<reference evidence="8 9" key="1">
    <citation type="submission" date="2022-09" db="EMBL/GenBank/DDBJ databases">
        <authorList>
            <person name="Palmer J.M."/>
        </authorList>
    </citation>
    <scope>NUCLEOTIDE SEQUENCE [LARGE SCALE GENOMIC DNA]</scope>
    <source>
        <strain evidence="8 9">DSM 7382</strain>
    </source>
</reference>
<evidence type="ECO:0000256" key="4">
    <source>
        <dbReference type="ARBA" id="ARBA00023242"/>
    </source>
</evidence>
<dbReference type="InterPro" id="IPR042537">
    <property type="entry name" value="Nucleoporin_Nup155_C_2"/>
</dbReference>
<dbReference type="Gene3D" id="1.20.120.1880">
    <property type="entry name" value="Nucleoporin, helical C-terminal domain"/>
    <property type="match status" value="1"/>
</dbReference>
<dbReference type="GO" id="GO:0044611">
    <property type="term" value="C:nuclear pore inner ring"/>
    <property type="evidence" value="ECO:0007669"/>
    <property type="project" value="TreeGrafter"/>
</dbReference>
<evidence type="ECO:0000256" key="2">
    <source>
        <dbReference type="ARBA" id="ARBA00007373"/>
    </source>
</evidence>
<dbReference type="GO" id="GO:0036228">
    <property type="term" value="P:protein localization to nuclear inner membrane"/>
    <property type="evidence" value="ECO:0007669"/>
    <property type="project" value="TreeGrafter"/>
</dbReference>
<accession>A0AAW0GY41</accession>
<keyword evidence="4" id="KW-0539">Nucleus</keyword>
<name>A0AAW0GY41_9APHY</name>
<comment type="similarity">
    <text evidence="2">Belongs to the non-repetitive/WGA-negative nucleoporin family.</text>
</comment>
<evidence type="ECO:0000259" key="6">
    <source>
        <dbReference type="Pfam" id="PF03177"/>
    </source>
</evidence>
<gene>
    <name evidence="8" type="ORF">QCA50_001953</name>
</gene>
<organism evidence="8 9">
    <name type="scientific">Cerrena zonata</name>
    <dbReference type="NCBI Taxonomy" id="2478898"/>
    <lineage>
        <taxon>Eukaryota</taxon>
        <taxon>Fungi</taxon>
        <taxon>Dikarya</taxon>
        <taxon>Basidiomycota</taxon>
        <taxon>Agaricomycotina</taxon>
        <taxon>Agaricomycetes</taxon>
        <taxon>Polyporales</taxon>
        <taxon>Cerrenaceae</taxon>
        <taxon>Cerrena</taxon>
    </lineage>
</organism>
<comment type="subcellular location">
    <subcellularLocation>
        <location evidence="1">Nucleus</location>
    </subcellularLocation>
</comment>
<feature type="compositionally biased region" description="Pro residues" evidence="5">
    <location>
        <begin position="21"/>
        <end position="30"/>
    </location>
</feature>